<dbReference type="RefSeq" id="WP_067553411.1">
    <property type="nucleotide sequence ID" value="NZ_LPXN01000068.1"/>
</dbReference>
<keyword evidence="1 7" id="KW-1003">Cell membrane</keyword>
<dbReference type="GO" id="GO:0008932">
    <property type="term" value="F:lytic endotransglycosylase activity"/>
    <property type="evidence" value="ECO:0007669"/>
    <property type="project" value="UniProtKB-UniRule"/>
</dbReference>
<accession>A0A154WEM2</accession>
<dbReference type="CDD" id="cd08010">
    <property type="entry name" value="MltG_like"/>
    <property type="match status" value="1"/>
</dbReference>
<comment type="catalytic activity">
    <reaction evidence="7">
        <text>a peptidoglycan chain = a peptidoglycan chain with N-acetyl-1,6-anhydromuramyl-[peptide] at the reducing end + a peptidoglycan chain with N-acetylglucosamine at the non-reducing end.</text>
        <dbReference type="EC" id="4.2.2.29"/>
    </reaction>
</comment>
<keyword evidence="7" id="KW-0997">Cell inner membrane</keyword>
<dbReference type="GO" id="GO:0071555">
    <property type="term" value="P:cell wall organization"/>
    <property type="evidence" value="ECO:0007669"/>
    <property type="project" value="UniProtKB-KW"/>
</dbReference>
<dbReference type="InterPro" id="IPR003770">
    <property type="entry name" value="MLTG-like"/>
</dbReference>
<evidence type="ECO:0000256" key="6">
    <source>
        <dbReference type="ARBA" id="ARBA00023316"/>
    </source>
</evidence>
<evidence type="ECO:0000256" key="2">
    <source>
        <dbReference type="ARBA" id="ARBA00022692"/>
    </source>
</evidence>
<proteinExistence type="inferred from homology"/>
<keyword evidence="2 7" id="KW-0812">Transmembrane</keyword>
<keyword evidence="3 7" id="KW-1133">Transmembrane helix</keyword>
<dbReference type="OrthoDB" id="9814591at2"/>
<dbReference type="Gene3D" id="3.30.1490.480">
    <property type="entry name" value="Endolytic murein transglycosylase"/>
    <property type="match status" value="1"/>
</dbReference>
<gene>
    <name evidence="7" type="primary">mltG</name>
    <name evidence="8" type="ORF">AUP43_05570</name>
</gene>
<reference evidence="8 9" key="1">
    <citation type="submission" date="2015-12" db="EMBL/GenBank/DDBJ databases">
        <title>Genome sequence of Oceanibaculum pacificum MCCC 1A02656.</title>
        <authorList>
            <person name="Lu L."/>
            <person name="Lai Q."/>
            <person name="Shao Z."/>
            <person name="Qian P."/>
        </authorList>
    </citation>
    <scope>NUCLEOTIDE SEQUENCE [LARGE SCALE GENOMIC DNA]</scope>
    <source>
        <strain evidence="8 9">MCCC 1A02656</strain>
    </source>
</reference>
<evidence type="ECO:0000256" key="4">
    <source>
        <dbReference type="ARBA" id="ARBA00023136"/>
    </source>
</evidence>
<dbReference type="STRING" id="580166.AUP43_05570"/>
<dbReference type="EC" id="4.2.2.29" evidence="7"/>
<dbReference type="Proteomes" id="UP000076400">
    <property type="component" value="Unassembled WGS sequence"/>
</dbReference>
<protein>
    <recommendedName>
        <fullName evidence="7">Endolytic murein transglycosylase</fullName>
        <ecNumber evidence="7">4.2.2.29</ecNumber>
    </recommendedName>
    <alternativeName>
        <fullName evidence="7">Peptidoglycan lytic transglycosylase</fullName>
    </alternativeName>
    <alternativeName>
        <fullName evidence="7">Peptidoglycan polymerization terminase</fullName>
    </alternativeName>
</protein>
<evidence type="ECO:0000313" key="9">
    <source>
        <dbReference type="Proteomes" id="UP000076400"/>
    </source>
</evidence>
<keyword evidence="9" id="KW-1185">Reference proteome</keyword>
<keyword evidence="4 7" id="KW-0472">Membrane</keyword>
<dbReference type="GO" id="GO:0005886">
    <property type="term" value="C:plasma membrane"/>
    <property type="evidence" value="ECO:0007669"/>
    <property type="project" value="UniProtKB-UniRule"/>
</dbReference>
<sequence length="327" mass="36287">MGRFLSRLLVFLIMLGIAAGGVFAWGYAQFTRPGPLKAPKTLVIPRGAGVEGIANRLAEADVVHYPQIFMLAVRLHAEQGSLKAGEYAFTPGVSPREVMELLQSGETVVRRLTVAEGLTSRQVVAQLDIVEGLVGTVGDIPPDGTLMPETYHFSYGDNRQQVIARMQGSMREMVDRLWEKRAANLPVKTKEEAVILASVVERETAIPAERPRVAAVFINRLRKGMRLQSDPTVIYGMSDRLGVIDRPLLRADLQQDHPYNTYTRDGLPEGPICNPGRQSLEAVLNPISTDEYYFVADGTGGHAFAKTLDEHNANVRRWRQVQQEQRN</sequence>
<organism evidence="8 9">
    <name type="scientific">Oceanibaculum pacificum</name>
    <dbReference type="NCBI Taxonomy" id="580166"/>
    <lineage>
        <taxon>Bacteria</taxon>
        <taxon>Pseudomonadati</taxon>
        <taxon>Pseudomonadota</taxon>
        <taxon>Alphaproteobacteria</taxon>
        <taxon>Rhodospirillales</taxon>
        <taxon>Oceanibaculaceae</taxon>
        <taxon>Oceanibaculum</taxon>
    </lineage>
</organism>
<keyword evidence="5 7" id="KW-0456">Lyase</keyword>
<evidence type="ECO:0000256" key="1">
    <source>
        <dbReference type="ARBA" id="ARBA00022475"/>
    </source>
</evidence>
<comment type="caution">
    <text evidence="8">The sequence shown here is derived from an EMBL/GenBank/DDBJ whole genome shotgun (WGS) entry which is preliminary data.</text>
</comment>
<evidence type="ECO:0000313" key="8">
    <source>
        <dbReference type="EMBL" id="KZD11946.1"/>
    </source>
</evidence>
<feature type="site" description="Important for catalytic activity" evidence="7">
    <location>
        <position position="203"/>
    </location>
</feature>
<dbReference type="GO" id="GO:0009252">
    <property type="term" value="P:peptidoglycan biosynthetic process"/>
    <property type="evidence" value="ECO:0007669"/>
    <property type="project" value="UniProtKB-UniRule"/>
</dbReference>
<dbReference type="Gene3D" id="3.30.160.60">
    <property type="entry name" value="Classic Zinc Finger"/>
    <property type="match status" value="1"/>
</dbReference>
<keyword evidence="6 7" id="KW-0961">Cell wall biogenesis/degradation</keyword>
<dbReference type="PANTHER" id="PTHR30518">
    <property type="entry name" value="ENDOLYTIC MUREIN TRANSGLYCOSYLASE"/>
    <property type="match status" value="1"/>
</dbReference>
<dbReference type="FunFam" id="3.30.160.60:FF:000242">
    <property type="entry name" value="Endolytic murein transglycosylase"/>
    <property type="match status" value="1"/>
</dbReference>
<evidence type="ECO:0000256" key="7">
    <source>
        <dbReference type="HAMAP-Rule" id="MF_02065"/>
    </source>
</evidence>
<dbReference type="Pfam" id="PF02618">
    <property type="entry name" value="YceG"/>
    <property type="match status" value="1"/>
</dbReference>
<evidence type="ECO:0000256" key="3">
    <source>
        <dbReference type="ARBA" id="ARBA00022989"/>
    </source>
</evidence>
<dbReference type="HAMAP" id="MF_02065">
    <property type="entry name" value="MltG"/>
    <property type="match status" value="1"/>
</dbReference>
<comment type="function">
    <text evidence="7">Functions as a peptidoglycan terminase that cleaves nascent peptidoglycan strands endolytically to terminate their elongation.</text>
</comment>
<dbReference type="PANTHER" id="PTHR30518:SF2">
    <property type="entry name" value="ENDOLYTIC MUREIN TRANSGLYCOSYLASE"/>
    <property type="match status" value="1"/>
</dbReference>
<evidence type="ECO:0000256" key="5">
    <source>
        <dbReference type="ARBA" id="ARBA00023239"/>
    </source>
</evidence>
<name>A0A154WEM2_9PROT</name>
<dbReference type="AlphaFoldDB" id="A0A154WEM2"/>
<dbReference type="EMBL" id="LPXN01000068">
    <property type="protein sequence ID" value="KZD11946.1"/>
    <property type="molecule type" value="Genomic_DNA"/>
</dbReference>
<comment type="similarity">
    <text evidence="7">Belongs to the transglycosylase MltG family.</text>
</comment>
<dbReference type="NCBIfam" id="TIGR00247">
    <property type="entry name" value="endolytic transglycosylase MltG"/>
    <property type="match status" value="1"/>
</dbReference>